<name>A0A7S0DR98_9EUKA</name>
<evidence type="ECO:0000256" key="6">
    <source>
        <dbReference type="ARBA" id="ARBA00022792"/>
    </source>
</evidence>
<dbReference type="InterPro" id="IPR002067">
    <property type="entry name" value="MCP"/>
</dbReference>
<evidence type="ECO:0000256" key="1">
    <source>
        <dbReference type="ARBA" id="ARBA00004448"/>
    </source>
</evidence>
<dbReference type="EMBL" id="HBEM01032131">
    <property type="protein sequence ID" value="CAD8462973.1"/>
    <property type="molecule type" value="Transcribed_RNA"/>
</dbReference>
<feature type="signal peptide" evidence="13">
    <location>
        <begin position="1"/>
        <end position="21"/>
    </location>
</feature>
<keyword evidence="3 11" id="KW-0813">Transport</keyword>
<evidence type="ECO:0000256" key="9">
    <source>
        <dbReference type="ARBA" id="ARBA00023136"/>
    </source>
</evidence>
<dbReference type="GO" id="GO:1990547">
    <property type="term" value="P:mitochondrial phosphate ion transmembrane transport"/>
    <property type="evidence" value="ECO:0007669"/>
    <property type="project" value="InterPro"/>
</dbReference>
<keyword evidence="9 10" id="KW-0472">Membrane</keyword>
<protein>
    <recommendedName>
        <fullName evidence="15">Mitochondrial phosphate carrier protein</fullName>
    </recommendedName>
</protein>
<keyword evidence="4 10" id="KW-0812">Transmembrane</keyword>
<evidence type="ECO:0008006" key="15">
    <source>
        <dbReference type="Google" id="ProtNLM"/>
    </source>
</evidence>
<feature type="repeat" description="Solcar" evidence="10">
    <location>
        <begin position="298"/>
        <end position="383"/>
    </location>
</feature>
<evidence type="ECO:0000256" key="5">
    <source>
        <dbReference type="ARBA" id="ARBA00022737"/>
    </source>
</evidence>
<feature type="region of interest" description="Disordered" evidence="12">
    <location>
        <begin position="112"/>
        <end position="143"/>
    </location>
</feature>
<evidence type="ECO:0000256" key="2">
    <source>
        <dbReference type="ARBA" id="ARBA00006375"/>
    </source>
</evidence>
<dbReference type="SUPFAM" id="SSF103506">
    <property type="entry name" value="Mitochondrial carrier"/>
    <property type="match status" value="1"/>
</dbReference>
<dbReference type="InterPro" id="IPR018108">
    <property type="entry name" value="MCP_transmembrane"/>
</dbReference>
<evidence type="ECO:0000256" key="12">
    <source>
        <dbReference type="SAM" id="MobiDB-lite"/>
    </source>
</evidence>
<evidence type="ECO:0000256" key="4">
    <source>
        <dbReference type="ARBA" id="ARBA00022692"/>
    </source>
</evidence>
<dbReference type="Gene3D" id="1.50.40.10">
    <property type="entry name" value="Mitochondrial carrier domain"/>
    <property type="match status" value="1"/>
</dbReference>
<evidence type="ECO:0000256" key="8">
    <source>
        <dbReference type="ARBA" id="ARBA00023128"/>
    </source>
</evidence>
<keyword evidence="5" id="KW-0677">Repeat</keyword>
<dbReference type="PANTHER" id="PTHR45671:SF12">
    <property type="entry name" value="MITOCHONDRIAL PHOSPHATE CARRIER PROTEIN"/>
    <property type="match status" value="1"/>
</dbReference>
<dbReference type="GO" id="GO:0005315">
    <property type="term" value="F:phosphate transmembrane transporter activity"/>
    <property type="evidence" value="ECO:0007669"/>
    <property type="project" value="InterPro"/>
</dbReference>
<organism evidence="14">
    <name type="scientific">Amorphochlora amoebiformis</name>
    <dbReference type="NCBI Taxonomy" id="1561963"/>
    <lineage>
        <taxon>Eukaryota</taxon>
        <taxon>Sar</taxon>
        <taxon>Rhizaria</taxon>
        <taxon>Cercozoa</taxon>
        <taxon>Chlorarachniophyceae</taxon>
        <taxon>Amorphochlora</taxon>
    </lineage>
</organism>
<dbReference type="InterPro" id="IPR023395">
    <property type="entry name" value="MCP_dom_sf"/>
</dbReference>
<evidence type="ECO:0000256" key="7">
    <source>
        <dbReference type="ARBA" id="ARBA00022989"/>
    </source>
</evidence>
<evidence type="ECO:0000256" key="11">
    <source>
        <dbReference type="RuleBase" id="RU000488"/>
    </source>
</evidence>
<dbReference type="AlphaFoldDB" id="A0A7S0DR98"/>
<dbReference type="GO" id="GO:0005743">
    <property type="term" value="C:mitochondrial inner membrane"/>
    <property type="evidence" value="ECO:0007669"/>
    <property type="project" value="UniProtKB-SubCell"/>
</dbReference>
<evidence type="ECO:0000256" key="3">
    <source>
        <dbReference type="ARBA" id="ARBA00022448"/>
    </source>
</evidence>
<gene>
    <name evidence="14" type="ORF">LAMO00422_LOCUS21933</name>
</gene>
<evidence type="ECO:0000256" key="10">
    <source>
        <dbReference type="PROSITE-ProRule" id="PRU00282"/>
    </source>
</evidence>
<keyword evidence="7" id="KW-1133">Transmembrane helix</keyword>
<feature type="repeat" description="Solcar" evidence="10">
    <location>
        <begin position="203"/>
        <end position="289"/>
    </location>
</feature>
<keyword evidence="13" id="KW-0732">Signal</keyword>
<sequence length="493" mass="52426">MKRPVALVVFWCFMALIGVEGRPVGFSGAGVSSTRITKGGPEHSLGYRFGPYSGSIKSPRSAKVDVGLGAGIVQGATPAGSSSLDRLGFERSGMNLARRVISRAPELSRRVKTQVHDSARDVTRDTYPGRRSEGISSDLHDSQLPVMGPNQEPFFSKLKSKAFHFLVMGSLMIAAFEANAASATAAVPAPLVSVTPQAALTIAEYWRYFFAGGVCACLSHTVATPVDVVKTRQQTNPERYTGLSLSGVFRKITQEEGPAMLLKGIGPTALGYLFEGALKFGFYEFMKPIVFAATGGQSKFLDFMISGIVAGSIASVALCPLEAARIRLVADPKFAKGLFDAIPKMMRERGAVQVLFAGLPAQMAKQVPYTVTKQVSFDFLTAKAYGLAAAIGIATAGGFNKWAITLSSALIAAVLSTLTSQPGDMLLSAVNKGNGERLTTKEAAKKIYKKDGIRGLFRGTFARMIHVGTIVTFQLTIYDVVKQACGIPPTGSV</sequence>
<dbReference type="PRINTS" id="PR00926">
    <property type="entry name" value="MITOCARRIER"/>
</dbReference>
<keyword evidence="8" id="KW-0496">Mitochondrion</keyword>
<proteinExistence type="inferred from homology"/>
<dbReference type="InterPro" id="IPR044677">
    <property type="entry name" value="SLC25A3/Pic2/Mir1-like"/>
</dbReference>
<dbReference type="PROSITE" id="PS50920">
    <property type="entry name" value="SOLCAR"/>
    <property type="match status" value="3"/>
</dbReference>
<evidence type="ECO:0000313" key="14">
    <source>
        <dbReference type="EMBL" id="CAD8462973.1"/>
    </source>
</evidence>
<dbReference type="PANTHER" id="PTHR45671">
    <property type="entry name" value="SOLUTE CARRIER FAMILY 25 (MITOCHONDRIAL CARRIER PHOSPHATE CARRIER), MEMBER 3, LIKE-RELATED-RELATED"/>
    <property type="match status" value="1"/>
</dbReference>
<dbReference type="Pfam" id="PF00153">
    <property type="entry name" value="Mito_carr"/>
    <property type="match status" value="3"/>
</dbReference>
<evidence type="ECO:0000256" key="13">
    <source>
        <dbReference type="SAM" id="SignalP"/>
    </source>
</evidence>
<comment type="similarity">
    <text evidence="2 11">Belongs to the mitochondrial carrier (TC 2.A.29) family.</text>
</comment>
<feature type="compositionally biased region" description="Basic and acidic residues" evidence="12">
    <location>
        <begin position="112"/>
        <end position="141"/>
    </location>
</feature>
<feature type="chain" id="PRO_5031427534" description="Mitochondrial phosphate carrier protein" evidence="13">
    <location>
        <begin position="22"/>
        <end position="493"/>
    </location>
</feature>
<accession>A0A7S0DR98</accession>
<keyword evidence="6" id="KW-0999">Mitochondrion inner membrane</keyword>
<reference evidence="14" key="1">
    <citation type="submission" date="2021-01" db="EMBL/GenBank/DDBJ databases">
        <authorList>
            <person name="Corre E."/>
            <person name="Pelletier E."/>
            <person name="Niang G."/>
            <person name="Scheremetjew M."/>
            <person name="Finn R."/>
            <person name="Kale V."/>
            <person name="Holt S."/>
            <person name="Cochrane G."/>
            <person name="Meng A."/>
            <person name="Brown T."/>
            <person name="Cohen L."/>
        </authorList>
    </citation>
    <scope>NUCLEOTIDE SEQUENCE</scope>
    <source>
        <strain evidence="14">CCMP2058</strain>
    </source>
</reference>
<feature type="repeat" description="Solcar" evidence="10">
    <location>
        <begin position="400"/>
        <end position="484"/>
    </location>
</feature>
<comment type="subcellular location">
    <subcellularLocation>
        <location evidence="1">Mitochondrion inner membrane</location>
        <topology evidence="1">Multi-pass membrane protein</topology>
    </subcellularLocation>
</comment>